<protein>
    <submittedName>
        <fullName evidence="2">Dabb family protein</fullName>
    </submittedName>
</protein>
<dbReference type="Gene3D" id="3.30.70.100">
    <property type="match status" value="1"/>
</dbReference>
<organism evidence="2 3">
    <name type="scientific">Puniceicoccus vermicola</name>
    <dbReference type="NCBI Taxonomy" id="388746"/>
    <lineage>
        <taxon>Bacteria</taxon>
        <taxon>Pseudomonadati</taxon>
        <taxon>Verrucomicrobiota</taxon>
        <taxon>Opitutia</taxon>
        <taxon>Puniceicoccales</taxon>
        <taxon>Puniceicoccaceae</taxon>
        <taxon>Puniceicoccus</taxon>
    </lineage>
</organism>
<name>A0A7X1B0W6_9BACT</name>
<dbReference type="AlphaFoldDB" id="A0A7X1B0W6"/>
<dbReference type="PANTHER" id="PTHR37832:SF1">
    <property type="entry name" value="STRESS-RESPONSE A_B BARREL DOMAIN-CONTAINING PROTEIN"/>
    <property type="match status" value="1"/>
</dbReference>
<dbReference type="RefSeq" id="WP_185693156.1">
    <property type="nucleotide sequence ID" value="NZ_JACHVA010000092.1"/>
</dbReference>
<dbReference type="InterPro" id="IPR013097">
    <property type="entry name" value="Dabb"/>
</dbReference>
<sequence length="100" mass="11185">MIKHIVFWKFADLADGHSKAENIERVEKSLLALKDSIPELLEIEVGHDFNGSPAAFDLSLYTVFASKEDLDTYQVHPEHEKVKALVGAVTSDRGVVDYEV</sequence>
<accession>A0A7X1B0W6</accession>
<keyword evidence="3" id="KW-1185">Reference proteome</keyword>
<reference evidence="2 3" key="1">
    <citation type="submission" date="2020-07" db="EMBL/GenBank/DDBJ databases">
        <authorList>
            <person name="Feng X."/>
        </authorList>
    </citation>
    <scope>NUCLEOTIDE SEQUENCE [LARGE SCALE GENOMIC DNA]</scope>
    <source>
        <strain evidence="2 3">JCM14086</strain>
    </source>
</reference>
<dbReference type="InterPro" id="IPR011008">
    <property type="entry name" value="Dimeric_a/b-barrel"/>
</dbReference>
<evidence type="ECO:0000259" key="1">
    <source>
        <dbReference type="PROSITE" id="PS51502"/>
    </source>
</evidence>
<evidence type="ECO:0000313" key="2">
    <source>
        <dbReference type="EMBL" id="MBC2602473.1"/>
    </source>
</evidence>
<dbReference type="SUPFAM" id="SSF54909">
    <property type="entry name" value="Dimeric alpha+beta barrel"/>
    <property type="match status" value="1"/>
</dbReference>
<evidence type="ECO:0000313" key="3">
    <source>
        <dbReference type="Proteomes" id="UP000525652"/>
    </source>
</evidence>
<dbReference type="PROSITE" id="PS51502">
    <property type="entry name" value="S_R_A_B_BARREL"/>
    <property type="match status" value="1"/>
</dbReference>
<feature type="domain" description="Stress-response A/B barrel" evidence="1">
    <location>
        <begin position="2"/>
        <end position="98"/>
    </location>
</feature>
<dbReference type="Pfam" id="PF07876">
    <property type="entry name" value="Dabb"/>
    <property type="match status" value="1"/>
</dbReference>
<dbReference type="SMART" id="SM00886">
    <property type="entry name" value="Dabb"/>
    <property type="match status" value="1"/>
</dbReference>
<dbReference type="PANTHER" id="PTHR37832">
    <property type="entry name" value="BLL2683 PROTEIN"/>
    <property type="match status" value="1"/>
</dbReference>
<dbReference type="EMBL" id="JACHVA010000092">
    <property type="protein sequence ID" value="MBC2602473.1"/>
    <property type="molecule type" value="Genomic_DNA"/>
</dbReference>
<gene>
    <name evidence="2" type="ORF">H5P30_11855</name>
</gene>
<comment type="caution">
    <text evidence="2">The sequence shown here is derived from an EMBL/GenBank/DDBJ whole genome shotgun (WGS) entry which is preliminary data.</text>
</comment>
<proteinExistence type="predicted"/>
<dbReference type="Proteomes" id="UP000525652">
    <property type="component" value="Unassembled WGS sequence"/>
</dbReference>